<sequence>MASPSYRSHCPPSETERLCHLSISKQGRHGLLDRIGIRAEARTGYAFALRGTKRGTLEMGNCIMNLSGPSKHRWRRCRNIQASNATDVTLVPRQICSPVL</sequence>
<protein>
    <submittedName>
        <fullName evidence="1">Uncharacterized protein</fullName>
    </submittedName>
</protein>
<gene>
    <name evidence="1" type="ORF">SADUNF_Sadunf08G0099400</name>
</gene>
<dbReference type="Proteomes" id="UP000657918">
    <property type="component" value="Chromosome 8"/>
</dbReference>
<reference evidence="1 2" key="1">
    <citation type="submission" date="2020-10" db="EMBL/GenBank/DDBJ databases">
        <title>Plant Genome Project.</title>
        <authorList>
            <person name="Zhang R.-G."/>
        </authorList>
    </citation>
    <scope>NUCLEOTIDE SEQUENCE [LARGE SCALE GENOMIC DNA]</scope>
    <source>
        <strain evidence="1">FAFU-HL-1</strain>
        <tissue evidence="1">Leaf</tissue>
    </source>
</reference>
<evidence type="ECO:0000313" key="1">
    <source>
        <dbReference type="EMBL" id="KAF9677358.1"/>
    </source>
</evidence>
<proteinExistence type="predicted"/>
<dbReference type="EMBL" id="JADGMS010000008">
    <property type="protein sequence ID" value="KAF9677358.1"/>
    <property type="molecule type" value="Genomic_DNA"/>
</dbReference>
<evidence type="ECO:0000313" key="2">
    <source>
        <dbReference type="Proteomes" id="UP000657918"/>
    </source>
</evidence>
<accession>A0A835JY66</accession>
<organism evidence="1 2">
    <name type="scientific">Salix dunnii</name>
    <dbReference type="NCBI Taxonomy" id="1413687"/>
    <lineage>
        <taxon>Eukaryota</taxon>
        <taxon>Viridiplantae</taxon>
        <taxon>Streptophyta</taxon>
        <taxon>Embryophyta</taxon>
        <taxon>Tracheophyta</taxon>
        <taxon>Spermatophyta</taxon>
        <taxon>Magnoliopsida</taxon>
        <taxon>eudicotyledons</taxon>
        <taxon>Gunneridae</taxon>
        <taxon>Pentapetalae</taxon>
        <taxon>rosids</taxon>
        <taxon>fabids</taxon>
        <taxon>Malpighiales</taxon>
        <taxon>Salicaceae</taxon>
        <taxon>Saliceae</taxon>
        <taxon>Salix</taxon>
    </lineage>
</organism>
<keyword evidence="2" id="KW-1185">Reference proteome</keyword>
<comment type="caution">
    <text evidence="1">The sequence shown here is derived from an EMBL/GenBank/DDBJ whole genome shotgun (WGS) entry which is preliminary data.</text>
</comment>
<dbReference type="AlphaFoldDB" id="A0A835JY66"/>
<name>A0A835JY66_9ROSI</name>